<dbReference type="PANTHER" id="PTHR33734:SF22">
    <property type="entry name" value="MEMBRANE-BOUND LYTIC MUREIN TRANSGLYCOSYLASE D"/>
    <property type="match status" value="1"/>
</dbReference>
<evidence type="ECO:0000259" key="2">
    <source>
        <dbReference type="PROSITE" id="PS51782"/>
    </source>
</evidence>
<dbReference type="AlphaFoldDB" id="A0A917WS58"/>
<dbReference type="InterPro" id="IPR036779">
    <property type="entry name" value="LysM_dom_sf"/>
</dbReference>
<sequence length="195" mass="21148">MKKITKMIASVVGGGMIFGAIGVSASETVTVDPGDTYWGLAQDYENVSTEEIVEANEYAPRMIPIGAEIVIPTDESEKSSDTRQDVVTHVVQPRNTLSDIAAVYEGVTADDLAKLNPDVDPESLMIGSEIVVFDYGSEDVAEDEDFVYHTVQPGNTFYEFASIYDGITVDDLLEANPDVDAYLLQIGSEVKIPTK</sequence>
<keyword evidence="4" id="KW-1185">Reference proteome</keyword>
<gene>
    <name evidence="3" type="ORF">GCM10011351_07790</name>
</gene>
<reference evidence="3" key="2">
    <citation type="submission" date="2020-09" db="EMBL/GenBank/DDBJ databases">
        <authorList>
            <person name="Sun Q."/>
            <person name="Zhou Y."/>
        </authorList>
    </citation>
    <scope>NUCLEOTIDE SEQUENCE</scope>
    <source>
        <strain evidence="3">CGMCC 1.6333</strain>
    </source>
</reference>
<evidence type="ECO:0000256" key="1">
    <source>
        <dbReference type="SAM" id="SignalP"/>
    </source>
</evidence>
<reference evidence="3" key="1">
    <citation type="journal article" date="2014" name="Int. J. Syst. Evol. Microbiol.">
        <title>Complete genome sequence of Corynebacterium casei LMG S-19264T (=DSM 44701T), isolated from a smear-ripened cheese.</title>
        <authorList>
            <consortium name="US DOE Joint Genome Institute (JGI-PGF)"/>
            <person name="Walter F."/>
            <person name="Albersmeier A."/>
            <person name="Kalinowski J."/>
            <person name="Ruckert C."/>
        </authorList>
    </citation>
    <scope>NUCLEOTIDE SEQUENCE</scope>
    <source>
        <strain evidence="3">CGMCC 1.6333</strain>
    </source>
</reference>
<evidence type="ECO:0000313" key="4">
    <source>
        <dbReference type="Proteomes" id="UP000618460"/>
    </source>
</evidence>
<keyword evidence="1" id="KW-0732">Signal</keyword>
<dbReference type="Pfam" id="PF01476">
    <property type="entry name" value="LysM"/>
    <property type="match status" value="3"/>
</dbReference>
<dbReference type="SMART" id="SM00257">
    <property type="entry name" value="LysM"/>
    <property type="match status" value="3"/>
</dbReference>
<dbReference type="Proteomes" id="UP000618460">
    <property type="component" value="Unassembled WGS sequence"/>
</dbReference>
<dbReference type="InterPro" id="IPR018392">
    <property type="entry name" value="LysM"/>
</dbReference>
<proteinExistence type="predicted"/>
<feature type="domain" description="LysM" evidence="2">
    <location>
        <begin position="87"/>
        <end position="132"/>
    </location>
</feature>
<dbReference type="PANTHER" id="PTHR33734">
    <property type="entry name" value="LYSM DOMAIN-CONTAINING GPI-ANCHORED PROTEIN 2"/>
    <property type="match status" value="1"/>
</dbReference>
<feature type="domain" description="LysM" evidence="2">
    <location>
        <begin position="147"/>
        <end position="192"/>
    </location>
</feature>
<dbReference type="PROSITE" id="PS51782">
    <property type="entry name" value="LYSM"/>
    <property type="match status" value="3"/>
</dbReference>
<feature type="chain" id="PRO_5037227064" description="LysM domain-containing protein" evidence="1">
    <location>
        <begin position="26"/>
        <end position="195"/>
    </location>
</feature>
<dbReference type="Gene3D" id="3.10.350.10">
    <property type="entry name" value="LysM domain"/>
    <property type="match status" value="3"/>
</dbReference>
<comment type="caution">
    <text evidence="3">The sequence shown here is derived from an EMBL/GenBank/DDBJ whole genome shotgun (WGS) entry which is preliminary data.</text>
</comment>
<dbReference type="EMBL" id="BMLG01000002">
    <property type="protein sequence ID" value="GGM24462.1"/>
    <property type="molecule type" value="Genomic_DNA"/>
</dbReference>
<dbReference type="RefSeq" id="WP_117153174.1">
    <property type="nucleotide sequence ID" value="NZ_BMLG01000002.1"/>
</dbReference>
<dbReference type="OrthoDB" id="308800at2"/>
<feature type="signal peptide" evidence="1">
    <location>
        <begin position="1"/>
        <end position="25"/>
    </location>
</feature>
<dbReference type="SUPFAM" id="SSF54106">
    <property type="entry name" value="LysM domain"/>
    <property type="match status" value="3"/>
</dbReference>
<protein>
    <recommendedName>
        <fullName evidence="2">LysM domain-containing protein</fullName>
    </recommendedName>
</protein>
<evidence type="ECO:0000313" key="3">
    <source>
        <dbReference type="EMBL" id="GGM24462.1"/>
    </source>
</evidence>
<feature type="domain" description="LysM" evidence="2">
    <location>
        <begin position="27"/>
        <end position="71"/>
    </location>
</feature>
<organism evidence="3 4">
    <name type="scientific">Paraliobacillus quinghaiensis</name>
    <dbReference type="NCBI Taxonomy" id="470815"/>
    <lineage>
        <taxon>Bacteria</taxon>
        <taxon>Bacillati</taxon>
        <taxon>Bacillota</taxon>
        <taxon>Bacilli</taxon>
        <taxon>Bacillales</taxon>
        <taxon>Bacillaceae</taxon>
        <taxon>Paraliobacillus</taxon>
    </lineage>
</organism>
<dbReference type="CDD" id="cd00118">
    <property type="entry name" value="LysM"/>
    <property type="match status" value="2"/>
</dbReference>
<accession>A0A917WS58</accession>
<name>A0A917WS58_9BACI</name>